<evidence type="ECO:0000313" key="3">
    <source>
        <dbReference type="Proteomes" id="UP000275267"/>
    </source>
</evidence>
<name>A0A3L6TKF7_PANMI</name>
<feature type="region of interest" description="Disordered" evidence="1">
    <location>
        <begin position="30"/>
        <end position="56"/>
    </location>
</feature>
<dbReference type="Proteomes" id="UP000275267">
    <property type="component" value="Unassembled WGS sequence"/>
</dbReference>
<accession>A0A3L6TKF7</accession>
<dbReference type="EMBL" id="PQIB02000001">
    <property type="protein sequence ID" value="RLN40727.1"/>
    <property type="molecule type" value="Genomic_DNA"/>
</dbReference>
<reference evidence="3" key="1">
    <citation type="journal article" date="2019" name="Nat. Commun.">
        <title>The genome of broomcorn millet.</title>
        <authorList>
            <person name="Zou C."/>
            <person name="Miki D."/>
            <person name="Li D."/>
            <person name="Tang Q."/>
            <person name="Xiao L."/>
            <person name="Rajput S."/>
            <person name="Deng P."/>
            <person name="Jia W."/>
            <person name="Huang R."/>
            <person name="Zhang M."/>
            <person name="Sun Y."/>
            <person name="Hu J."/>
            <person name="Fu X."/>
            <person name="Schnable P.S."/>
            <person name="Li F."/>
            <person name="Zhang H."/>
            <person name="Feng B."/>
            <person name="Zhu X."/>
            <person name="Liu R."/>
            <person name="Schnable J.C."/>
            <person name="Zhu J.-K."/>
            <person name="Zhang H."/>
        </authorList>
    </citation>
    <scope>NUCLEOTIDE SEQUENCE [LARGE SCALE GENOMIC DNA]</scope>
</reference>
<organism evidence="2 3">
    <name type="scientific">Panicum miliaceum</name>
    <name type="common">Proso millet</name>
    <name type="synonym">Broomcorn millet</name>
    <dbReference type="NCBI Taxonomy" id="4540"/>
    <lineage>
        <taxon>Eukaryota</taxon>
        <taxon>Viridiplantae</taxon>
        <taxon>Streptophyta</taxon>
        <taxon>Embryophyta</taxon>
        <taxon>Tracheophyta</taxon>
        <taxon>Spermatophyta</taxon>
        <taxon>Magnoliopsida</taxon>
        <taxon>Liliopsida</taxon>
        <taxon>Poales</taxon>
        <taxon>Poaceae</taxon>
        <taxon>PACMAD clade</taxon>
        <taxon>Panicoideae</taxon>
        <taxon>Panicodae</taxon>
        <taxon>Paniceae</taxon>
        <taxon>Panicinae</taxon>
        <taxon>Panicum</taxon>
        <taxon>Panicum sect. Panicum</taxon>
    </lineage>
</organism>
<sequence>MASDGGDLVDFFAREDDAHEVNDGFDMCDRDDNYVPLAEASSSQGNGTNPRHGDED</sequence>
<evidence type="ECO:0000313" key="2">
    <source>
        <dbReference type="EMBL" id="RLN40727.1"/>
    </source>
</evidence>
<protein>
    <submittedName>
        <fullName evidence="2">Uncharacterized protein</fullName>
    </submittedName>
</protein>
<keyword evidence="3" id="KW-1185">Reference proteome</keyword>
<proteinExistence type="predicted"/>
<gene>
    <name evidence="2" type="ORF">C2845_PM01G45630</name>
</gene>
<dbReference type="AlphaFoldDB" id="A0A3L6TKF7"/>
<feature type="compositionally biased region" description="Polar residues" evidence="1">
    <location>
        <begin position="40"/>
        <end position="49"/>
    </location>
</feature>
<comment type="caution">
    <text evidence="2">The sequence shown here is derived from an EMBL/GenBank/DDBJ whole genome shotgun (WGS) entry which is preliminary data.</text>
</comment>
<evidence type="ECO:0000256" key="1">
    <source>
        <dbReference type="SAM" id="MobiDB-lite"/>
    </source>
</evidence>